<feature type="region of interest" description="Disordered" evidence="1">
    <location>
        <begin position="90"/>
        <end position="121"/>
    </location>
</feature>
<accession>A0A9D4PY81</accession>
<gene>
    <name evidence="2" type="ORF">HPB52_010668</name>
</gene>
<protein>
    <submittedName>
        <fullName evidence="2">Uncharacterized protein</fullName>
    </submittedName>
</protein>
<sequence>MLRAAVPVRLQGNQKDKQQHEKWKRPIPRQESGVFNFESKCTRVCVNYYDASDIVTAYDFNINGDSVSLKRDKPTPKKADVVPRIIEGLPSYLPTKRKPQSRSSAMRPPCKRPPSCEELRASPTPCLDRTVATRMGV</sequence>
<dbReference type="Proteomes" id="UP000821837">
    <property type="component" value="Unassembled WGS sequence"/>
</dbReference>
<evidence type="ECO:0000313" key="3">
    <source>
        <dbReference type="Proteomes" id="UP000821837"/>
    </source>
</evidence>
<keyword evidence="3" id="KW-1185">Reference proteome</keyword>
<comment type="caution">
    <text evidence="2">The sequence shown here is derived from an EMBL/GenBank/DDBJ whole genome shotgun (WGS) entry which is preliminary data.</text>
</comment>
<evidence type="ECO:0000256" key="1">
    <source>
        <dbReference type="SAM" id="MobiDB-lite"/>
    </source>
</evidence>
<evidence type="ECO:0000313" key="2">
    <source>
        <dbReference type="EMBL" id="KAH7956568.1"/>
    </source>
</evidence>
<reference evidence="2" key="2">
    <citation type="submission" date="2021-09" db="EMBL/GenBank/DDBJ databases">
        <authorList>
            <person name="Jia N."/>
            <person name="Wang J."/>
            <person name="Shi W."/>
            <person name="Du L."/>
            <person name="Sun Y."/>
            <person name="Zhan W."/>
            <person name="Jiang J."/>
            <person name="Wang Q."/>
            <person name="Zhang B."/>
            <person name="Ji P."/>
            <person name="Sakyi L.B."/>
            <person name="Cui X."/>
            <person name="Yuan T."/>
            <person name="Jiang B."/>
            <person name="Yang W."/>
            <person name="Lam T.T.-Y."/>
            <person name="Chang Q."/>
            <person name="Ding S."/>
            <person name="Wang X."/>
            <person name="Zhu J."/>
            <person name="Ruan X."/>
            <person name="Zhao L."/>
            <person name="Wei J."/>
            <person name="Que T."/>
            <person name="Du C."/>
            <person name="Cheng J."/>
            <person name="Dai P."/>
            <person name="Han X."/>
            <person name="Huang E."/>
            <person name="Gao Y."/>
            <person name="Liu J."/>
            <person name="Shao H."/>
            <person name="Ye R."/>
            <person name="Li L."/>
            <person name="Wei W."/>
            <person name="Wang X."/>
            <person name="Wang C."/>
            <person name="Huo Q."/>
            <person name="Li W."/>
            <person name="Guo W."/>
            <person name="Chen H."/>
            <person name="Chen S."/>
            <person name="Zhou L."/>
            <person name="Zhou L."/>
            <person name="Ni X."/>
            <person name="Tian J."/>
            <person name="Zhou Y."/>
            <person name="Sheng Y."/>
            <person name="Liu T."/>
            <person name="Pan Y."/>
            <person name="Xia L."/>
            <person name="Li J."/>
            <person name="Zhao F."/>
            <person name="Cao W."/>
        </authorList>
    </citation>
    <scope>NUCLEOTIDE SEQUENCE</scope>
    <source>
        <strain evidence="2">Rsan-2018</strain>
        <tissue evidence="2">Larvae</tissue>
    </source>
</reference>
<feature type="region of interest" description="Disordered" evidence="1">
    <location>
        <begin position="1"/>
        <end position="25"/>
    </location>
</feature>
<dbReference type="AlphaFoldDB" id="A0A9D4PY81"/>
<organism evidence="2 3">
    <name type="scientific">Rhipicephalus sanguineus</name>
    <name type="common">Brown dog tick</name>
    <name type="synonym">Ixodes sanguineus</name>
    <dbReference type="NCBI Taxonomy" id="34632"/>
    <lineage>
        <taxon>Eukaryota</taxon>
        <taxon>Metazoa</taxon>
        <taxon>Ecdysozoa</taxon>
        <taxon>Arthropoda</taxon>
        <taxon>Chelicerata</taxon>
        <taxon>Arachnida</taxon>
        <taxon>Acari</taxon>
        <taxon>Parasitiformes</taxon>
        <taxon>Ixodida</taxon>
        <taxon>Ixodoidea</taxon>
        <taxon>Ixodidae</taxon>
        <taxon>Rhipicephalinae</taxon>
        <taxon>Rhipicephalus</taxon>
        <taxon>Rhipicephalus</taxon>
    </lineage>
</organism>
<proteinExistence type="predicted"/>
<dbReference type="EMBL" id="JABSTV010001250">
    <property type="protein sequence ID" value="KAH7956568.1"/>
    <property type="molecule type" value="Genomic_DNA"/>
</dbReference>
<reference evidence="2" key="1">
    <citation type="journal article" date="2020" name="Cell">
        <title>Large-Scale Comparative Analyses of Tick Genomes Elucidate Their Genetic Diversity and Vector Capacities.</title>
        <authorList>
            <consortium name="Tick Genome and Microbiome Consortium (TIGMIC)"/>
            <person name="Jia N."/>
            <person name="Wang J."/>
            <person name="Shi W."/>
            <person name="Du L."/>
            <person name="Sun Y."/>
            <person name="Zhan W."/>
            <person name="Jiang J.F."/>
            <person name="Wang Q."/>
            <person name="Zhang B."/>
            <person name="Ji P."/>
            <person name="Bell-Sakyi L."/>
            <person name="Cui X.M."/>
            <person name="Yuan T.T."/>
            <person name="Jiang B.G."/>
            <person name="Yang W.F."/>
            <person name="Lam T.T."/>
            <person name="Chang Q.C."/>
            <person name="Ding S.J."/>
            <person name="Wang X.J."/>
            <person name="Zhu J.G."/>
            <person name="Ruan X.D."/>
            <person name="Zhao L."/>
            <person name="Wei J.T."/>
            <person name="Ye R.Z."/>
            <person name="Que T.C."/>
            <person name="Du C.H."/>
            <person name="Zhou Y.H."/>
            <person name="Cheng J.X."/>
            <person name="Dai P.F."/>
            <person name="Guo W.B."/>
            <person name="Han X.H."/>
            <person name="Huang E.J."/>
            <person name="Li L.F."/>
            <person name="Wei W."/>
            <person name="Gao Y.C."/>
            <person name="Liu J.Z."/>
            <person name="Shao H.Z."/>
            <person name="Wang X."/>
            <person name="Wang C.C."/>
            <person name="Yang T.C."/>
            <person name="Huo Q.B."/>
            <person name="Li W."/>
            <person name="Chen H.Y."/>
            <person name="Chen S.E."/>
            <person name="Zhou L.G."/>
            <person name="Ni X.B."/>
            <person name="Tian J.H."/>
            <person name="Sheng Y."/>
            <person name="Liu T."/>
            <person name="Pan Y.S."/>
            <person name="Xia L.Y."/>
            <person name="Li J."/>
            <person name="Zhao F."/>
            <person name="Cao W.C."/>
        </authorList>
    </citation>
    <scope>NUCLEOTIDE SEQUENCE</scope>
    <source>
        <strain evidence="2">Rsan-2018</strain>
    </source>
</reference>
<name>A0A9D4PY81_RHISA</name>